<comment type="caution">
    <text evidence="1">The sequence shown here is derived from an EMBL/GenBank/DDBJ whole genome shotgun (WGS) entry which is preliminary data.</text>
</comment>
<organism evidence="1 2">
    <name type="scientific">Photobacterium proteolyticum</name>
    <dbReference type="NCBI Taxonomy" id="1903952"/>
    <lineage>
        <taxon>Bacteria</taxon>
        <taxon>Pseudomonadati</taxon>
        <taxon>Pseudomonadota</taxon>
        <taxon>Gammaproteobacteria</taxon>
        <taxon>Vibrionales</taxon>
        <taxon>Vibrionaceae</taxon>
        <taxon>Photobacterium</taxon>
    </lineage>
</organism>
<accession>A0A1Q9GAH4</accession>
<proteinExistence type="predicted"/>
<dbReference type="EMBL" id="MJIL01000095">
    <property type="protein sequence ID" value="OLQ71327.1"/>
    <property type="molecule type" value="Genomic_DNA"/>
</dbReference>
<evidence type="ECO:0000313" key="2">
    <source>
        <dbReference type="Proteomes" id="UP000186905"/>
    </source>
</evidence>
<dbReference type="AlphaFoldDB" id="A0A1Q9GAH4"/>
<evidence type="ECO:0000313" key="1">
    <source>
        <dbReference type="EMBL" id="OLQ71327.1"/>
    </source>
</evidence>
<name>A0A1Q9GAH4_9GAMM</name>
<sequence length="59" mass="6976">MIVKNSVNCKKSFQIVTIEINLLEKTKFFQKKQQENLSTGQIGLLNMEFKIYRMDVFFA</sequence>
<reference evidence="1 2" key="1">
    <citation type="submission" date="2016-09" db="EMBL/GenBank/DDBJ databases">
        <title>Photobacterium proteolyticum sp. nov. a protease producing bacterium isolated from ocean sediments of Laizhou Bay.</title>
        <authorList>
            <person name="Li Y."/>
        </authorList>
    </citation>
    <scope>NUCLEOTIDE SEQUENCE [LARGE SCALE GENOMIC DNA]</scope>
    <source>
        <strain evidence="1 2">13-12</strain>
    </source>
</reference>
<protein>
    <submittedName>
        <fullName evidence="1">Uncharacterized protein</fullName>
    </submittedName>
</protein>
<keyword evidence="2" id="KW-1185">Reference proteome</keyword>
<gene>
    <name evidence="1" type="ORF">BIT28_04005</name>
</gene>
<dbReference type="Proteomes" id="UP000186905">
    <property type="component" value="Unassembled WGS sequence"/>
</dbReference>